<dbReference type="CDD" id="cd13582">
    <property type="entry name" value="PBP2_AlgQ_like_3"/>
    <property type="match status" value="1"/>
</dbReference>
<dbReference type="Pfam" id="PF13416">
    <property type="entry name" value="SBP_bac_8"/>
    <property type="match status" value="1"/>
</dbReference>
<keyword evidence="3" id="KW-1185">Reference proteome</keyword>
<feature type="signal peptide" evidence="1">
    <location>
        <begin position="1"/>
        <end position="27"/>
    </location>
</feature>
<dbReference type="OrthoDB" id="54751at2"/>
<evidence type="ECO:0000256" key="1">
    <source>
        <dbReference type="SAM" id="SignalP"/>
    </source>
</evidence>
<gene>
    <name evidence="2" type="ORF">C8J48_2132</name>
</gene>
<evidence type="ECO:0000313" key="2">
    <source>
        <dbReference type="EMBL" id="PTM59509.1"/>
    </source>
</evidence>
<feature type="chain" id="PRO_5015505744" evidence="1">
    <location>
        <begin position="28"/>
        <end position="556"/>
    </location>
</feature>
<name>A0A2T4ZCA7_9BACL</name>
<dbReference type="SUPFAM" id="SSF53850">
    <property type="entry name" value="Periplasmic binding protein-like II"/>
    <property type="match status" value="1"/>
</dbReference>
<reference evidence="2 3" key="1">
    <citation type="submission" date="2018-04" db="EMBL/GenBank/DDBJ databases">
        <title>Genomic Encyclopedia of Archaeal and Bacterial Type Strains, Phase II (KMG-II): from individual species to whole genera.</title>
        <authorList>
            <person name="Goeker M."/>
        </authorList>
    </citation>
    <scope>NUCLEOTIDE SEQUENCE [LARGE SCALE GENOMIC DNA]</scope>
    <source>
        <strain evidence="2 3">DSM 45169</strain>
    </source>
</reference>
<comment type="caution">
    <text evidence="2">The sequence shown here is derived from an EMBL/GenBank/DDBJ whole genome shotgun (WGS) entry which is preliminary data.</text>
</comment>
<dbReference type="AlphaFoldDB" id="A0A2T4ZCA7"/>
<organism evidence="2 3">
    <name type="scientific">Desmospora activa DSM 45169</name>
    <dbReference type="NCBI Taxonomy" id="1121389"/>
    <lineage>
        <taxon>Bacteria</taxon>
        <taxon>Bacillati</taxon>
        <taxon>Bacillota</taxon>
        <taxon>Bacilli</taxon>
        <taxon>Bacillales</taxon>
        <taxon>Thermoactinomycetaceae</taxon>
        <taxon>Desmospora</taxon>
    </lineage>
</organism>
<dbReference type="PANTHER" id="PTHR43649:SF12">
    <property type="entry name" value="DIACETYLCHITOBIOSE BINDING PROTEIN DASA"/>
    <property type="match status" value="1"/>
</dbReference>
<accession>A0A2T4ZCA7</accession>
<dbReference type="PANTHER" id="PTHR43649">
    <property type="entry name" value="ARABINOSE-BINDING PROTEIN-RELATED"/>
    <property type="match status" value="1"/>
</dbReference>
<dbReference type="Gene3D" id="3.40.190.10">
    <property type="entry name" value="Periplasmic binding protein-like II"/>
    <property type="match status" value="2"/>
</dbReference>
<evidence type="ECO:0000313" key="3">
    <source>
        <dbReference type="Proteomes" id="UP000241639"/>
    </source>
</evidence>
<dbReference type="Proteomes" id="UP000241639">
    <property type="component" value="Unassembled WGS sequence"/>
</dbReference>
<dbReference type="EMBL" id="PZZP01000001">
    <property type="protein sequence ID" value="PTM59509.1"/>
    <property type="molecule type" value="Genomic_DNA"/>
</dbReference>
<dbReference type="InterPro" id="IPR006059">
    <property type="entry name" value="SBP"/>
</dbReference>
<protein>
    <submittedName>
        <fullName evidence="2">Carbohydrate ABC transporter substrate-binding protein (CUT1 family)</fullName>
    </submittedName>
</protein>
<keyword evidence="1" id="KW-0732">Signal</keyword>
<dbReference type="PROSITE" id="PS51257">
    <property type="entry name" value="PROKAR_LIPOPROTEIN"/>
    <property type="match status" value="1"/>
</dbReference>
<sequence length="556" mass="63268">MVWKKRREFALLSAVFLLVAGCTNDKADDATGELDPDNPITFSAFFADPNPAWNKMEDDVGQAITKRTGVKLNAEFAVGNPDEKIALIAASGDYPDLISPKGAAELLVDSNAMVDLEPLIEKHAPNIKKMIGDDMGRLRYSNDDPSIYFIPTINTVEHTPFDAEGTFNLQHAVVKELGYPEIRTVKDFENAIKKYMEKHPTINGQKTIGLSLLGDDWRFLISVSNPGFKTTGGSDDGEFYIDPQTYEATLHYRRPEEKEYFRWLNHMNDIGLLDPESFVQSYDQYKSKIASGRVLALIDAQWQYQDGEKALKKAGKQERTYGHYHVTLSEKYKDPAFQDNGFLGGWGIGITKSCKDPVRAIKFLDWMASEEGQILNYWGVEGKHYEYDEDGKRVIPKEVQERRNNDAANFDRESGIGSYHISLRYGDGVKDSTDNYITTKHPDQIVNDYSDIEKEVLAAYGAKTWKDLFPQADEFPVKPWGAAWDISIPNESKLKVQEQRAKDIVYKRIPEAILADPDNFDKVWDQFMKDLDKIGVEEMEAEYTKLVKQRVKLWSE</sequence>
<proteinExistence type="predicted"/>
<dbReference type="InterPro" id="IPR050490">
    <property type="entry name" value="Bact_solute-bd_prot1"/>
</dbReference>